<keyword evidence="2" id="KW-1185">Reference proteome</keyword>
<organism evidence="1 2">
    <name type="scientific">Irpex rosettiformis</name>
    <dbReference type="NCBI Taxonomy" id="378272"/>
    <lineage>
        <taxon>Eukaryota</taxon>
        <taxon>Fungi</taxon>
        <taxon>Dikarya</taxon>
        <taxon>Basidiomycota</taxon>
        <taxon>Agaricomycotina</taxon>
        <taxon>Agaricomycetes</taxon>
        <taxon>Polyporales</taxon>
        <taxon>Irpicaceae</taxon>
        <taxon>Irpex</taxon>
    </lineage>
</organism>
<dbReference type="EMBL" id="MU274902">
    <property type="protein sequence ID" value="KAI0093441.1"/>
    <property type="molecule type" value="Genomic_DNA"/>
</dbReference>
<protein>
    <submittedName>
        <fullName evidence="1">Uncharacterized protein</fullName>
    </submittedName>
</protein>
<sequence length="535" mass="60837">MIPRSRTMRDAILVLVGALSMHVVTSFFGMFQTDMYSGDIIVHTEVGQPPQQHEDIPTQYTPPKKHETVLKTAVDITHEFPETYLDAHAPGWTVFRNLYMANGTLYVVSSHPASSFPDIQYITSTGLSAENTPENIAARLPTAKDMSFITPEQARRRWGPTRSQAKSPDARNRAFNVKGNTIIFNDPDQFLNHYYHFCAELWLGAWAMWQGVHNIEVPPSSASEMTAPAVDRIIFPHTDLQGWRDRPGFNSYFLRAVFPSITVEVDMDWRDRVDATSAGGEHARVWHFDKVMLTDRSAAFKGSICGAQVHRTAAEAFYAMRQINRLSKWWWEPVRRGILTFAGVEQKIQEIGTRVEEAEKEKVNPYTLAAEEESKFPREKVVITYVDRQGVRRHLIDEDHEYLVRELKALCDANGYELNLMRGETLSKEEQLAIVSRTTILLGVHGNGLTHLIMMSPTPISTVIELFFPGGFAHDYEWTARALGHKHFAVWNDTYHTHPTLPWVAYPEGFQGTQIPVYAPTVTQIIQDRIAGKLR</sequence>
<comment type="caution">
    <text evidence="1">The sequence shown here is derived from an EMBL/GenBank/DDBJ whole genome shotgun (WGS) entry which is preliminary data.</text>
</comment>
<proteinExistence type="predicted"/>
<evidence type="ECO:0000313" key="2">
    <source>
        <dbReference type="Proteomes" id="UP001055072"/>
    </source>
</evidence>
<accession>A0ACB8UGN7</accession>
<dbReference type="Proteomes" id="UP001055072">
    <property type="component" value="Unassembled WGS sequence"/>
</dbReference>
<gene>
    <name evidence="1" type="ORF">BDY19DRAFT_923696</name>
</gene>
<name>A0ACB8UGN7_9APHY</name>
<evidence type="ECO:0000313" key="1">
    <source>
        <dbReference type="EMBL" id="KAI0093441.1"/>
    </source>
</evidence>
<reference evidence="1" key="1">
    <citation type="journal article" date="2021" name="Environ. Microbiol.">
        <title>Gene family expansions and transcriptome signatures uncover fungal adaptations to wood decay.</title>
        <authorList>
            <person name="Hage H."/>
            <person name="Miyauchi S."/>
            <person name="Viragh M."/>
            <person name="Drula E."/>
            <person name="Min B."/>
            <person name="Chaduli D."/>
            <person name="Navarro D."/>
            <person name="Favel A."/>
            <person name="Norest M."/>
            <person name="Lesage-Meessen L."/>
            <person name="Balint B."/>
            <person name="Merenyi Z."/>
            <person name="de Eugenio L."/>
            <person name="Morin E."/>
            <person name="Martinez A.T."/>
            <person name="Baldrian P."/>
            <person name="Stursova M."/>
            <person name="Martinez M.J."/>
            <person name="Novotny C."/>
            <person name="Magnuson J.K."/>
            <person name="Spatafora J.W."/>
            <person name="Maurice S."/>
            <person name="Pangilinan J."/>
            <person name="Andreopoulos W."/>
            <person name="LaButti K."/>
            <person name="Hundley H."/>
            <person name="Na H."/>
            <person name="Kuo A."/>
            <person name="Barry K."/>
            <person name="Lipzen A."/>
            <person name="Henrissat B."/>
            <person name="Riley R."/>
            <person name="Ahrendt S."/>
            <person name="Nagy L.G."/>
            <person name="Grigoriev I.V."/>
            <person name="Martin F."/>
            <person name="Rosso M.N."/>
        </authorList>
    </citation>
    <scope>NUCLEOTIDE SEQUENCE</scope>
    <source>
        <strain evidence="1">CBS 384.51</strain>
    </source>
</reference>